<organism evidence="3 4">
    <name type="scientific">Roseovarius azorensis</name>
    <dbReference type="NCBI Taxonomy" id="1287727"/>
    <lineage>
        <taxon>Bacteria</taxon>
        <taxon>Pseudomonadati</taxon>
        <taxon>Pseudomonadota</taxon>
        <taxon>Alphaproteobacteria</taxon>
        <taxon>Rhodobacterales</taxon>
        <taxon>Roseobacteraceae</taxon>
        <taxon>Roseovarius</taxon>
    </lineage>
</organism>
<evidence type="ECO:0000256" key="1">
    <source>
        <dbReference type="ARBA" id="ARBA00022612"/>
    </source>
</evidence>
<proteinExistence type="predicted"/>
<evidence type="ECO:0000313" key="3">
    <source>
        <dbReference type="EMBL" id="SEK55030.1"/>
    </source>
</evidence>
<dbReference type="Gene3D" id="3.30.420.240">
    <property type="match status" value="1"/>
</dbReference>
<keyword evidence="1" id="KW-1188">Viral release from host cell</keyword>
<dbReference type="InterPro" id="IPR035421">
    <property type="entry name" value="Terminase_6C"/>
</dbReference>
<evidence type="ECO:0000313" key="4">
    <source>
        <dbReference type="Proteomes" id="UP000199582"/>
    </source>
</evidence>
<protein>
    <submittedName>
        <fullName evidence="3">Phage uncharacterized protein (Putative large terminase), C-terminal domain-containing protein</fullName>
    </submittedName>
</protein>
<feature type="domain" description="Terminase large subunit gp17-like C-terminal" evidence="2">
    <location>
        <begin position="99"/>
        <end position="239"/>
    </location>
</feature>
<dbReference type="NCBIfam" id="TIGR01630">
    <property type="entry name" value="psiM2_ORF9"/>
    <property type="match status" value="1"/>
</dbReference>
<dbReference type="InterPro" id="IPR006517">
    <property type="entry name" value="Phage_terminase_lsu-like_C"/>
</dbReference>
<dbReference type="Proteomes" id="UP000199582">
    <property type="component" value="Unassembled WGS sequence"/>
</dbReference>
<dbReference type="AlphaFoldDB" id="A0A1H7I0V6"/>
<keyword evidence="4" id="KW-1185">Reference proteome</keyword>
<gene>
    <name evidence="3" type="ORF">SAMN05443999_101646</name>
</gene>
<dbReference type="STRING" id="1287727.SAMN05443999_101646"/>
<name>A0A1H7I0V6_9RHOB</name>
<dbReference type="EMBL" id="FOAG01000001">
    <property type="protein sequence ID" value="SEK55030.1"/>
    <property type="molecule type" value="Genomic_DNA"/>
</dbReference>
<accession>A0A1H7I0V6</accession>
<evidence type="ECO:0000259" key="2">
    <source>
        <dbReference type="Pfam" id="PF17289"/>
    </source>
</evidence>
<reference evidence="3 4" key="1">
    <citation type="submission" date="2016-10" db="EMBL/GenBank/DDBJ databases">
        <authorList>
            <person name="de Groot N.N."/>
        </authorList>
    </citation>
    <scope>NUCLEOTIDE SEQUENCE [LARGE SCALE GENOMIC DNA]</scope>
    <source>
        <strain evidence="3 4">DSM 100674</strain>
    </source>
</reference>
<sequence length="257" mass="29013">MEAGGWEILDLAAIAMVSREIDLGSGLVWHRPRGQLLHPERIDLATLEQIRKELGDVAFSAQYQQQPAPAEGSIIRTERFGTYDHALPRHQYEAIVQSWDLAVVPGNTNDYTVCTTWGLVGAKIDLLDVVRARLEMPDIERRAVQIRDKWSPNLVIIEASHTGVALNQYLRRRGLKEVRTSTPKGAKAERMAALTPMLEDGNVRLPKAASWLEAFLTECSQFPHGKFDDQVDTMSQMLHAVKRCTTEIRHCSRYKSK</sequence>
<dbReference type="Pfam" id="PF17289">
    <property type="entry name" value="Terminase_6C"/>
    <property type="match status" value="1"/>
</dbReference>